<organism evidence="1 2">
    <name type="scientific">Thermosporothrix hazakensis</name>
    <dbReference type="NCBI Taxonomy" id="644383"/>
    <lineage>
        <taxon>Bacteria</taxon>
        <taxon>Bacillati</taxon>
        <taxon>Chloroflexota</taxon>
        <taxon>Ktedonobacteria</taxon>
        <taxon>Ktedonobacterales</taxon>
        <taxon>Thermosporotrichaceae</taxon>
        <taxon>Thermosporothrix</taxon>
    </lineage>
</organism>
<evidence type="ECO:0000313" key="1">
    <source>
        <dbReference type="EMBL" id="PZW25339.1"/>
    </source>
</evidence>
<reference evidence="1 2" key="1">
    <citation type="submission" date="2018-06" db="EMBL/GenBank/DDBJ databases">
        <title>Genomic Encyclopedia of Archaeal and Bacterial Type Strains, Phase II (KMG-II): from individual species to whole genera.</title>
        <authorList>
            <person name="Goeker M."/>
        </authorList>
    </citation>
    <scope>NUCLEOTIDE SEQUENCE [LARGE SCALE GENOMIC DNA]</scope>
    <source>
        <strain evidence="1 2">ATCC BAA-1881</strain>
    </source>
</reference>
<accession>A0A326U243</accession>
<sequence length="56" mass="6212">MNQTIHPALSRDLLFFRDQPGGTRLHSQDIFCCDADAFIALVEQASQRVNSPPALV</sequence>
<protein>
    <submittedName>
        <fullName evidence="1">Uncharacterized protein</fullName>
    </submittedName>
</protein>
<keyword evidence="2" id="KW-1185">Reference proteome</keyword>
<dbReference type="AlphaFoldDB" id="A0A326U243"/>
<dbReference type="Proteomes" id="UP000248806">
    <property type="component" value="Unassembled WGS sequence"/>
</dbReference>
<name>A0A326U243_THEHA</name>
<comment type="caution">
    <text evidence="1">The sequence shown here is derived from an EMBL/GenBank/DDBJ whole genome shotgun (WGS) entry which is preliminary data.</text>
</comment>
<dbReference type="EMBL" id="QKUF01000019">
    <property type="protein sequence ID" value="PZW25339.1"/>
    <property type="molecule type" value="Genomic_DNA"/>
</dbReference>
<evidence type="ECO:0000313" key="2">
    <source>
        <dbReference type="Proteomes" id="UP000248806"/>
    </source>
</evidence>
<gene>
    <name evidence="1" type="ORF">EI42_04391</name>
</gene>
<proteinExistence type="predicted"/>